<sequence>MPTSPDPVDDLDDLDLDVEDAFGHRVSGTSGSPNGADGRGGATGVADGGALDDEGDVDDLDV</sequence>
<protein>
    <submittedName>
        <fullName evidence="2">Uncharacterized protein</fullName>
    </submittedName>
</protein>
<evidence type="ECO:0000313" key="2">
    <source>
        <dbReference type="EMBL" id="MBT1541521.1"/>
    </source>
</evidence>
<feature type="compositionally biased region" description="Acidic residues" evidence="1">
    <location>
        <begin position="7"/>
        <end position="20"/>
    </location>
</feature>
<dbReference type="GeneID" id="99621965"/>
<dbReference type="RefSeq" id="WP_214562669.1">
    <property type="nucleotide sequence ID" value="NZ_JAHEWX010000006.1"/>
</dbReference>
<comment type="caution">
    <text evidence="2">The sequence shown here is derived from an EMBL/GenBank/DDBJ whole genome shotgun (WGS) entry which is preliminary data.</text>
</comment>
<evidence type="ECO:0000256" key="1">
    <source>
        <dbReference type="SAM" id="MobiDB-lite"/>
    </source>
</evidence>
<organism evidence="2 3">
    <name type="scientific">Curtobacterium flaccumfaciens pv. flaccumfaciens</name>
    <dbReference type="NCBI Taxonomy" id="138532"/>
    <lineage>
        <taxon>Bacteria</taxon>
        <taxon>Bacillati</taxon>
        <taxon>Actinomycetota</taxon>
        <taxon>Actinomycetes</taxon>
        <taxon>Micrococcales</taxon>
        <taxon>Microbacteriaceae</taxon>
        <taxon>Curtobacterium</taxon>
    </lineage>
</organism>
<feature type="compositionally biased region" description="Gly residues" evidence="1">
    <location>
        <begin position="37"/>
        <end position="47"/>
    </location>
</feature>
<gene>
    <name evidence="2" type="ORF">KK103_07100</name>
</gene>
<feature type="compositionally biased region" description="Acidic residues" evidence="1">
    <location>
        <begin position="50"/>
        <end position="62"/>
    </location>
</feature>
<dbReference type="EMBL" id="JAHEWX010000006">
    <property type="protein sequence ID" value="MBT1541521.1"/>
    <property type="molecule type" value="Genomic_DNA"/>
</dbReference>
<proteinExistence type="predicted"/>
<name>A0A9Q2ZK96_9MICO</name>
<dbReference type="AlphaFoldDB" id="A0A9Q2ZK96"/>
<reference evidence="2" key="1">
    <citation type="submission" date="2021-05" db="EMBL/GenBank/DDBJ databases">
        <title>Whole genome sequence of Curtobacterium flaccumfaciens pv. flaccumfaciens strain CFBP 3417.</title>
        <authorList>
            <person name="Osdaghi E."/>
            <person name="Taghouti G."/>
            <person name="Portier P."/>
            <person name="Fazliarab A."/>
            <person name="Taghavi S.M."/>
            <person name="Briand M."/>
            <person name="Le-Saux M."/>
            <person name="Jacques M.-A."/>
        </authorList>
    </citation>
    <scope>NUCLEOTIDE SEQUENCE</scope>
    <source>
        <strain evidence="2">CFBP 3417</strain>
    </source>
</reference>
<evidence type="ECO:0000313" key="3">
    <source>
        <dbReference type="Proteomes" id="UP000709437"/>
    </source>
</evidence>
<dbReference type="Proteomes" id="UP000709437">
    <property type="component" value="Unassembled WGS sequence"/>
</dbReference>
<feature type="region of interest" description="Disordered" evidence="1">
    <location>
        <begin position="1"/>
        <end position="62"/>
    </location>
</feature>
<accession>A0A9Q2ZK96</accession>